<sequence length="432" mass="48313">MSTLGLLSYEIISLIATHVTDHDLYESSLINRAFHQAANPLLWRYIFIPSPDFLDTLLRGMMASQPFFPLGQYVRKIQVVCYMNDDLLMKLLPHVPHLEEIYFPFENGVSDSSLAYLAHQCPRLKRLDLYTSHALTLRSVAHLGQQCQHLTHLSFRDCQDVPATILSPLTMTTTTTAMQEEACPPPLVSLCTDGYWMNVAQSVMDLTRFSRLTQLMIDDAPAECITAIVSLGTGCWPALKTLSLASCAGVHDAHLIPFIQTHPALTNIALEGARFTNHTLVAMADCLSTTITMLDVPHTTKITAQGIHGLIRRCPRLIFVSVYECRLLKSDFPEDDDDDNDDDDDDDNGAYDNDDDNGAYDNDNDIDNDNDNDNDDDDDGHFNDHFDDADLQAKYLKVLKESLIHKIRRTPPPPPPPAPPLAYTTNNDINQG</sequence>
<reference evidence="2 3" key="1">
    <citation type="submission" date="2016-07" db="EMBL/GenBank/DDBJ databases">
        <title>Pervasive Adenine N6-methylation of Active Genes in Fungi.</title>
        <authorList>
            <consortium name="DOE Joint Genome Institute"/>
            <person name="Mondo S.J."/>
            <person name="Dannebaum R.O."/>
            <person name="Kuo R.C."/>
            <person name="Labutti K."/>
            <person name="Haridas S."/>
            <person name="Kuo A."/>
            <person name="Salamov A."/>
            <person name="Ahrendt S.R."/>
            <person name="Lipzen A."/>
            <person name="Sullivan W."/>
            <person name="Andreopoulos W.B."/>
            <person name="Clum A."/>
            <person name="Lindquist E."/>
            <person name="Daum C."/>
            <person name="Ramamoorthy G.K."/>
            <person name="Gryganskyi A."/>
            <person name="Culley D."/>
            <person name="Magnuson J.K."/>
            <person name="James T.Y."/>
            <person name="O'Malley M.A."/>
            <person name="Stajich J.E."/>
            <person name="Spatafora J.W."/>
            <person name="Visel A."/>
            <person name="Grigoriev I.V."/>
        </authorList>
    </citation>
    <scope>NUCLEOTIDE SEQUENCE [LARGE SCALE GENOMIC DNA]</scope>
    <source>
        <strain evidence="2 3">NRRL 1336</strain>
    </source>
</reference>
<keyword evidence="3" id="KW-1185">Reference proteome</keyword>
<accession>A0A1X2I132</accession>
<evidence type="ECO:0000256" key="1">
    <source>
        <dbReference type="SAM" id="MobiDB-lite"/>
    </source>
</evidence>
<dbReference type="SMART" id="SM00367">
    <property type="entry name" value="LRR_CC"/>
    <property type="match status" value="4"/>
</dbReference>
<feature type="compositionally biased region" description="Pro residues" evidence="1">
    <location>
        <begin position="410"/>
        <end position="420"/>
    </location>
</feature>
<proteinExistence type="predicted"/>
<dbReference type="InterPro" id="IPR006553">
    <property type="entry name" value="Leu-rich_rpt_Cys-con_subtyp"/>
</dbReference>
<feature type="region of interest" description="Disordered" evidence="1">
    <location>
        <begin position="406"/>
        <end position="432"/>
    </location>
</feature>
<organism evidence="2 3">
    <name type="scientific">Absidia repens</name>
    <dbReference type="NCBI Taxonomy" id="90262"/>
    <lineage>
        <taxon>Eukaryota</taxon>
        <taxon>Fungi</taxon>
        <taxon>Fungi incertae sedis</taxon>
        <taxon>Mucoromycota</taxon>
        <taxon>Mucoromycotina</taxon>
        <taxon>Mucoromycetes</taxon>
        <taxon>Mucorales</taxon>
        <taxon>Cunninghamellaceae</taxon>
        <taxon>Absidia</taxon>
    </lineage>
</organism>
<evidence type="ECO:0000313" key="2">
    <source>
        <dbReference type="EMBL" id="ORZ07130.1"/>
    </source>
</evidence>
<dbReference type="PANTHER" id="PTHR13318">
    <property type="entry name" value="PARTNER OF PAIRED, ISOFORM B-RELATED"/>
    <property type="match status" value="1"/>
</dbReference>
<evidence type="ECO:0000313" key="3">
    <source>
        <dbReference type="Proteomes" id="UP000193560"/>
    </source>
</evidence>
<dbReference type="GO" id="GO:0031146">
    <property type="term" value="P:SCF-dependent proteasomal ubiquitin-dependent protein catabolic process"/>
    <property type="evidence" value="ECO:0007669"/>
    <property type="project" value="TreeGrafter"/>
</dbReference>
<dbReference type="STRING" id="90262.A0A1X2I132"/>
<dbReference type="InterPro" id="IPR036047">
    <property type="entry name" value="F-box-like_dom_sf"/>
</dbReference>
<dbReference type="Proteomes" id="UP000193560">
    <property type="component" value="Unassembled WGS sequence"/>
</dbReference>
<dbReference type="OrthoDB" id="10257471at2759"/>
<dbReference type="Gene3D" id="3.80.10.10">
    <property type="entry name" value="Ribonuclease Inhibitor"/>
    <property type="match status" value="1"/>
</dbReference>
<evidence type="ECO:0008006" key="4">
    <source>
        <dbReference type="Google" id="ProtNLM"/>
    </source>
</evidence>
<dbReference type="EMBL" id="MCGE01000036">
    <property type="protein sequence ID" value="ORZ07130.1"/>
    <property type="molecule type" value="Genomic_DNA"/>
</dbReference>
<gene>
    <name evidence="2" type="ORF">BCR42DRAFT_426401</name>
</gene>
<dbReference type="InterPro" id="IPR032675">
    <property type="entry name" value="LRR_dom_sf"/>
</dbReference>
<name>A0A1X2I132_9FUNG</name>
<dbReference type="GO" id="GO:0019005">
    <property type="term" value="C:SCF ubiquitin ligase complex"/>
    <property type="evidence" value="ECO:0007669"/>
    <property type="project" value="TreeGrafter"/>
</dbReference>
<dbReference type="SUPFAM" id="SSF52047">
    <property type="entry name" value="RNI-like"/>
    <property type="match status" value="1"/>
</dbReference>
<dbReference type="SUPFAM" id="SSF81383">
    <property type="entry name" value="F-box domain"/>
    <property type="match status" value="1"/>
</dbReference>
<dbReference type="AlphaFoldDB" id="A0A1X2I132"/>
<feature type="compositionally biased region" description="Polar residues" evidence="1">
    <location>
        <begin position="423"/>
        <end position="432"/>
    </location>
</feature>
<comment type="caution">
    <text evidence="2">The sequence shown here is derived from an EMBL/GenBank/DDBJ whole genome shotgun (WGS) entry which is preliminary data.</text>
</comment>
<feature type="compositionally biased region" description="Acidic residues" evidence="1">
    <location>
        <begin position="333"/>
        <end position="379"/>
    </location>
</feature>
<feature type="region of interest" description="Disordered" evidence="1">
    <location>
        <begin position="331"/>
        <end position="386"/>
    </location>
</feature>
<protein>
    <recommendedName>
        <fullName evidence="4">F-box domain-containing protein</fullName>
    </recommendedName>
</protein>